<accession>A0A177WWH4</accession>
<proteinExistence type="predicted"/>
<dbReference type="AlphaFoldDB" id="A0A177WWH4"/>
<evidence type="ECO:0000313" key="4">
    <source>
        <dbReference type="Proteomes" id="UP000077115"/>
    </source>
</evidence>
<name>A0A177WWH4_BATDL</name>
<dbReference type="Proteomes" id="UP000077115">
    <property type="component" value="Unassembled WGS sequence"/>
</dbReference>
<dbReference type="VEuPathDB" id="FungiDB:BDEG_27496"/>
<evidence type="ECO:0000313" key="3">
    <source>
        <dbReference type="EMBL" id="OAJ44232.1"/>
    </source>
</evidence>
<feature type="signal peptide" evidence="2">
    <location>
        <begin position="1"/>
        <end position="21"/>
    </location>
</feature>
<feature type="chain" id="PRO_5008077948" evidence="2">
    <location>
        <begin position="22"/>
        <end position="301"/>
    </location>
</feature>
<dbReference type="EMBL" id="DS022312">
    <property type="protein sequence ID" value="OAJ44232.1"/>
    <property type="molecule type" value="Genomic_DNA"/>
</dbReference>
<sequence>MKYINFSILATAFALSSSVYAAPSGQQKDIPSGPDTTATISQEENSQNKQAFVSELVELAGTELQSTEKLVIDDERYNPDLKQDYFVIDGDQAYKKGDYWGRDAFVAVLLEYIPKPPSMDEQPETPSTPTQPGLFSGLWSMIWPEEKKPLDPPKSLKQKIDEYHASVKLLSGKYLSWTEKVLQYISQMDVRDTSAPSLKLIKELKMHTQILYNAFETEQEDMQRSANIFKNGPKLELLKSIKYLMANHQKYVQKILGQIKQLLNQYLLTDQHHTIELNPVLDGWFKSYDEMSVKACIDYTL</sequence>
<protein>
    <submittedName>
        <fullName evidence="3">Uncharacterized protein</fullName>
    </submittedName>
</protein>
<evidence type="ECO:0000256" key="1">
    <source>
        <dbReference type="SAM" id="MobiDB-lite"/>
    </source>
</evidence>
<keyword evidence="2" id="KW-0732">Signal</keyword>
<reference evidence="3 4" key="2">
    <citation type="submission" date="2016-05" db="EMBL/GenBank/DDBJ databases">
        <title>Lineage-specific infection strategies underlie the spectrum of fungal disease in amphibians.</title>
        <authorList>
            <person name="Cuomo C.A."/>
            <person name="Farrer R.A."/>
            <person name="James T."/>
            <person name="Longcore J."/>
            <person name="Birren B."/>
        </authorList>
    </citation>
    <scope>NUCLEOTIDE SEQUENCE [LARGE SCALE GENOMIC DNA]</scope>
    <source>
        <strain evidence="3 4">JEL423</strain>
    </source>
</reference>
<evidence type="ECO:0000256" key="2">
    <source>
        <dbReference type="SAM" id="SignalP"/>
    </source>
</evidence>
<gene>
    <name evidence="3" type="ORF">BDEG_27496</name>
</gene>
<organism evidence="3 4">
    <name type="scientific">Batrachochytrium dendrobatidis (strain JEL423)</name>
    <dbReference type="NCBI Taxonomy" id="403673"/>
    <lineage>
        <taxon>Eukaryota</taxon>
        <taxon>Fungi</taxon>
        <taxon>Fungi incertae sedis</taxon>
        <taxon>Chytridiomycota</taxon>
        <taxon>Chytridiomycota incertae sedis</taxon>
        <taxon>Chytridiomycetes</taxon>
        <taxon>Rhizophydiales</taxon>
        <taxon>Rhizophydiales incertae sedis</taxon>
        <taxon>Batrachochytrium</taxon>
    </lineage>
</organism>
<reference evidence="3 4" key="1">
    <citation type="submission" date="2006-10" db="EMBL/GenBank/DDBJ databases">
        <title>The Genome Sequence of Batrachochytrium dendrobatidis JEL423.</title>
        <authorList>
            <consortium name="The Broad Institute Genome Sequencing Platform"/>
            <person name="Birren B."/>
            <person name="Lander E."/>
            <person name="Galagan J."/>
            <person name="Cuomo C."/>
            <person name="Devon K."/>
            <person name="Jaffe D."/>
            <person name="Butler J."/>
            <person name="Alvarez P."/>
            <person name="Gnerre S."/>
            <person name="Grabherr M."/>
            <person name="Kleber M."/>
            <person name="Mauceli E."/>
            <person name="Brockman W."/>
            <person name="Young S."/>
            <person name="LaButti K."/>
            <person name="Sykes S."/>
            <person name="DeCaprio D."/>
            <person name="Crawford M."/>
            <person name="Koehrsen M."/>
            <person name="Engels R."/>
            <person name="Montgomery P."/>
            <person name="Pearson M."/>
            <person name="Howarth C."/>
            <person name="Larson L."/>
            <person name="White J."/>
            <person name="O'Leary S."/>
            <person name="Kodira C."/>
            <person name="Zeng Q."/>
            <person name="Yandava C."/>
            <person name="Alvarado L."/>
            <person name="Longcore J."/>
            <person name="James T."/>
        </authorList>
    </citation>
    <scope>NUCLEOTIDE SEQUENCE [LARGE SCALE GENOMIC DNA]</scope>
    <source>
        <strain evidence="3 4">JEL423</strain>
    </source>
</reference>
<feature type="region of interest" description="Disordered" evidence="1">
    <location>
        <begin position="24"/>
        <end position="47"/>
    </location>
</feature>